<keyword evidence="3" id="KW-1185">Reference proteome</keyword>
<keyword evidence="1 2" id="KW-0378">Hydrolase</keyword>
<accession>A0A5P9YYF1</accession>
<organism evidence="2 3">
    <name type="scientific">Nonomuraea phyllanthi</name>
    <dbReference type="NCBI Taxonomy" id="2219224"/>
    <lineage>
        <taxon>Bacteria</taxon>
        <taxon>Bacillati</taxon>
        <taxon>Actinomycetota</taxon>
        <taxon>Actinomycetes</taxon>
        <taxon>Streptosporangiales</taxon>
        <taxon>Streptosporangiaceae</taxon>
        <taxon>Nonomuraea</taxon>
    </lineage>
</organism>
<dbReference type="Pfam" id="PF07859">
    <property type="entry name" value="Abhydrolase_3"/>
    <property type="match status" value="1"/>
</dbReference>
<dbReference type="InterPro" id="IPR029058">
    <property type="entry name" value="AB_hydrolase_fold"/>
</dbReference>
<proteinExistence type="predicted"/>
<dbReference type="OrthoDB" id="3209779at2"/>
<evidence type="ECO:0000313" key="2">
    <source>
        <dbReference type="EMBL" id="KAB8192969.1"/>
    </source>
</evidence>
<dbReference type="PANTHER" id="PTHR48081">
    <property type="entry name" value="AB HYDROLASE SUPERFAMILY PROTEIN C4A8.06C"/>
    <property type="match status" value="1"/>
</dbReference>
<gene>
    <name evidence="2" type="ORF">FH608_021720</name>
</gene>
<accession>A0A5C4WBQ2</accession>
<dbReference type="Gene3D" id="3.40.50.1820">
    <property type="entry name" value="alpha/beta hydrolase"/>
    <property type="match status" value="1"/>
</dbReference>
<dbReference type="GO" id="GO:0016787">
    <property type="term" value="F:hydrolase activity"/>
    <property type="evidence" value="ECO:0007669"/>
    <property type="project" value="UniProtKB-KW"/>
</dbReference>
<dbReference type="PANTHER" id="PTHR48081:SF8">
    <property type="entry name" value="ALPHA_BETA HYDROLASE FOLD-3 DOMAIN-CONTAINING PROTEIN-RELATED"/>
    <property type="match status" value="1"/>
</dbReference>
<dbReference type="AlphaFoldDB" id="A0A5C4WBQ2"/>
<dbReference type="RefSeq" id="WP_139632421.1">
    <property type="nucleotide sequence ID" value="NZ_CP045572.1"/>
</dbReference>
<comment type="caution">
    <text evidence="2">The sequence shown here is derived from an EMBL/GenBank/DDBJ whole genome shotgun (WGS) entry which is preliminary data.</text>
</comment>
<protein>
    <submittedName>
        <fullName evidence="2">Alpha/beta hydrolase fold domain-containing protein</fullName>
    </submittedName>
</protein>
<sequence length="273" mass="29231">MITPEIPELRESARRRAAARPLGPALAHVEDLHGPGGLPLRRYRPREQARPLMVFAHGGAFVMGDLDTHDRTCRRLAEACDVEVLAVDYRRAPEHPYPAAIDDVAAVVRWSRPAAVAGDSAGGYLATMACLRLRDAGDPLPAVQILICPNTDLTLSQASVAEKGSGYALDADFLTWAIAQWAPDPADRVAASPLLSPDLSGMPGGLVVTAEHDALRDEGDAYARRLAEAGARVTHRQERGLAHGFIQNMDLTSAAAAAAHDRLFHDIATLIHG</sequence>
<name>A0A5C4WBQ2_9ACTN</name>
<dbReference type="SUPFAM" id="SSF53474">
    <property type="entry name" value="alpha/beta-Hydrolases"/>
    <property type="match status" value="1"/>
</dbReference>
<evidence type="ECO:0000313" key="3">
    <source>
        <dbReference type="Proteomes" id="UP000312512"/>
    </source>
</evidence>
<dbReference type="InterPro" id="IPR050300">
    <property type="entry name" value="GDXG_lipolytic_enzyme"/>
</dbReference>
<dbReference type="EMBL" id="VDLX02000008">
    <property type="protein sequence ID" value="KAB8192969.1"/>
    <property type="molecule type" value="Genomic_DNA"/>
</dbReference>
<reference evidence="2 3" key="1">
    <citation type="submission" date="2019-10" db="EMBL/GenBank/DDBJ databases">
        <title>Nonomuraea sp. nov., isolated from Phyllanthus amarus.</title>
        <authorList>
            <person name="Klykleung N."/>
            <person name="Tanasupawat S."/>
        </authorList>
    </citation>
    <scope>NUCLEOTIDE SEQUENCE [LARGE SCALE GENOMIC DNA]</scope>
    <source>
        <strain evidence="2 3">PA1-10</strain>
    </source>
</reference>
<dbReference type="InterPro" id="IPR013094">
    <property type="entry name" value="AB_hydrolase_3"/>
</dbReference>
<dbReference type="Proteomes" id="UP000312512">
    <property type="component" value="Unassembled WGS sequence"/>
</dbReference>
<evidence type="ECO:0000256" key="1">
    <source>
        <dbReference type="ARBA" id="ARBA00022801"/>
    </source>
</evidence>